<keyword evidence="1" id="KW-0175">Coiled coil</keyword>
<keyword evidence="4" id="KW-1185">Reference proteome</keyword>
<dbReference type="PANTHER" id="PTHR22899">
    <property type="entry name" value="CYCLIN-RELATED F-BOX FAMILY"/>
    <property type="match status" value="1"/>
</dbReference>
<dbReference type="EMBL" id="GL380901">
    <property type="protein sequence ID" value="EGT32754.1"/>
    <property type="molecule type" value="Genomic_DNA"/>
</dbReference>
<dbReference type="PANTHER" id="PTHR22899:SF0">
    <property type="entry name" value="F-BOX ASSOCIATED DOMAIN-CONTAINING PROTEIN-RELATED"/>
    <property type="match status" value="1"/>
</dbReference>
<evidence type="ECO:0000313" key="3">
    <source>
        <dbReference type="EMBL" id="EGT32754.1"/>
    </source>
</evidence>
<evidence type="ECO:0000259" key="2">
    <source>
        <dbReference type="Pfam" id="PF07735"/>
    </source>
</evidence>
<dbReference type="Pfam" id="PF07735">
    <property type="entry name" value="FBA_2"/>
    <property type="match status" value="1"/>
</dbReference>
<feature type="coiled-coil region" evidence="1">
    <location>
        <begin position="25"/>
        <end position="63"/>
    </location>
</feature>
<dbReference type="AlphaFoldDB" id="G0PKN9"/>
<sequence>MKKFADKTAEGSENFMMILELRAQHKNADATKKENESRIKELNDQLQEVNDKLQSSKYEQENQLKTVLDDLLMINSKYIKIHTDQTPMKMLNKFVKLWKQGANPRMKSFRIIYYNGSETDINVILNGIKCNEVQQERRPDMLANKRFDTYRMDGTKTTIQFNLNDLFERMTILQIVALI</sequence>
<feature type="domain" description="Sdz-33 F-box" evidence="2">
    <location>
        <begin position="61"/>
        <end position="111"/>
    </location>
</feature>
<reference evidence="4" key="1">
    <citation type="submission" date="2011-07" db="EMBL/GenBank/DDBJ databases">
        <authorList>
            <consortium name="Caenorhabditis brenneri Sequencing and Analysis Consortium"/>
            <person name="Wilson R.K."/>
        </authorList>
    </citation>
    <scope>NUCLEOTIDE SEQUENCE [LARGE SCALE GENOMIC DNA]</scope>
    <source>
        <strain evidence="4">PB2801</strain>
    </source>
</reference>
<protein>
    <recommendedName>
        <fullName evidence="2">Sdz-33 F-box domain-containing protein</fullName>
    </recommendedName>
</protein>
<evidence type="ECO:0000313" key="4">
    <source>
        <dbReference type="Proteomes" id="UP000008068"/>
    </source>
</evidence>
<evidence type="ECO:0000256" key="1">
    <source>
        <dbReference type="SAM" id="Coils"/>
    </source>
</evidence>
<dbReference type="Proteomes" id="UP000008068">
    <property type="component" value="Unassembled WGS sequence"/>
</dbReference>
<accession>G0PKN9</accession>
<dbReference type="HOGENOM" id="CLU_1504747_0_0_1"/>
<organism evidence="4">
    <name type="scientific">Caenorhabditis brenneri</name>
    <name type="common">Nematode worm</name>
    <dbReference type="NCBI Taxonomy" id="135651"/>
    <lineage>
        <taxon>Eukaryota</taxon>
        <taxon>Metazoa</taxon>
        <taxon>Ecdysozoa</taxon>
        <taxon>Nematoda</taxon>
        <taxon>Chromadorea</taxon>
        <taxon>Rhabditida</taxon>
        <taxon>Rhabditina</taxon>
        <taxon>Rhabditomorpha</taxon>
        <taxon>Rhabditoidea</taxon>
        <taxon>Rhabditidae</taxon>
        <taxon>Peloderinae</taxon>
        <taxon>Caenorhabditis</taxon>
    </lineage>
</organism>
<dbReference type="InParanoid" id="G0PKN9"/>
<dbReference type="InterPro" id="IPR053222">
    <property type="entry name" value="Zygotic_Embryogenesis-Asso"/>
</dbReference>
<dbReference type="InterPro" id="IPR012885">
    <property type="entry name" value="F-box_Sdz-33"/>
</dbReference>
<name>G0PKN9_CAEBE</name>
<dbReference type="STRING" id="135651.G0PKN9"/>
<gene>
    <name evidence="3" type="ORF">CAEBREN_03900</name>
</gene>
<proteinExistence type="predicted"/>